<dbReference type="Gene3D" id="3.30.420.10">
    <property type="entry name" value="Ribonuclease H-like superfamily/Ribonuclease H"/>
    <property type="match status" value="1"/>
</dbReference>
<dbReference type="GO" id="GO:0006139">
    <property type="term" value="P:nucleobase-containing compound metabolic process"/>
    <property type="evidence" value="ECO:0007669"/>
    <property type="project" value="InterPro"/>
</dbReference>
<dbReference type="SUPFAM" id="SSF53098">
    <property type="entry name" value="Ribonuclease H-like"/>
    <property type="match status" value="1"/>
</dbReference>
<dbReference type="AlphaFoldDB" id="A0A078AAD0"/>
<dbReference type="GO" id="GO:0003676">
    <property type="term" value="F:nucleic acid binding"/>
    <property type="evidence" value="ECO:0007669"/>
    <property type="project" value="InterPro"/>
</dbReference>
<keyword evidence="3" id="KW-0540">Nuclease</keyword>
<keyword evidence="1" id="KW-0862">Zinc</keyword>
<gene>
    <name evidence="3" type="primary">Contig6918.g7404</name>
    <name evidence="3" type="ORF">STYLEM_6724</name>
</gene>
<dbReference type="Proteomes" id="UP000039865">
    <property type="component" value="Unassembled WGS sequence"/>
</dbReference>
<evidence type="ECO:0000256" key="1">
    <source>
        <dbReference type="PROSITE-ProRule" id="PRU00723"/>
    </source>
</evidence>
<dbReference type="OrthoDB" id="431948at2759"/>
<dbReference type="PROSITE" id="PS50103">
    <property type="entry name" value="ZF_C3H1"/>
    <property type="match status" value="1"/>
</dbReference>
<dbReference type="PANTHER" id="PTHR46814:SF1">
    <property type="entry name" value="EGALITARIAN, ISOFORM B"/>
    <property type="match status" value="1"/>
</dbReference>
<dbReference type="Pfam" id="PF01612">
    <property type="entry name" value="DNA_pol_A_exo1"/>
    <property type="match status" value="1"/>
</dbReference>
<name>A0A078AAD0_STYLE</name>
<keyword evidence="1" id="KW-0479">Metal-binding</keyword>
<dbReference type="InterPro" id="IPR002562">
    <property type="entry name" value="3'-5'_exonuclease_dom"/>
</dbReference>
<keyword evidence="1" id="KW-0863">Zinc-finger</keyword>
<dbReference type="GO" id="GO:0008270">
    <property type="term" value="F:zinc ion binding"/>
    <property type="evidence" value="ECO:0007669"/>
    <property type="project" value="UniProtKB-KW"/>
</dbReference>
<reference evidence="3 4" key="1">
    <citation type="submission" date="2014-06" db="EMBL/GenBank/DDBJ databases">
        <authorList>
            <person name="Swart Estienne"/>
        </authorList>
    </citation>
    <scope>NUCLEOTIDE SEQUENCE [LARGE SCALE GENOMIC DNA]</scope>
    <source>
        <strain evidence="3 4">130c</strain>
    </source>
</reference>
<keyword evidence="3" id="KW-0269">Exonuclease</keyword>
<protein>
    <submittedName>
        <fullName evidence="3">3-5 exonuclease family protein</fullName>
    </submittedName>
</protein>
<feature type="domain" description="C3H1-type" evidence="2">
    <location>
        <begin position="23"/>
        <end position="51"/>
    </location>
</feature>
<dbReference type="InParanoid" id="A0A078AAD0"/>
<proteinExistence type="predicted"/>
<organism evidence="3 4">
    <name type="scientific">Stylonychia lemnae</name>
    <name type="common">Ciliate</name>
    <dbReference type="NCBI Taxonomy" id="5949"/>
    <lineage>
        <taxon>Eukaryota</taxon>
        <taxon>Sar</taxon>
        <taxon>Alveolata</taxon>
        <taxon>Ciliophora</taxon>
        <taxon>Intramacronucleata</taxon>
        <taxon>Spirotrichea</taxon>
        <taxon>Stichotrichia</taxon>
        <taxon>Sporadotrichida</taxon>
        <taxon>Oxytrichidae</taxon>
        <taxon>Stylonychinae</taxon>
        <taxon>Stylonychia</taxon>
    </lineage>
</organism>
<accession>A0A078AAD0</accession>
<dbReference type="OMA" id="MYENFES"/>
<dbReference type="GO" id="GO:0008408">
    <property type="term" value="F:3'-5' exonuclease activity"/>
    <property type="evidence" value="ECO:0007669"/>
    <property type="project" value="InterPro"/>
</dbReference>
<evidence type="ECO:0000313" key="3">
    <source>
        <dbReference type="EMBL" id="CDW77758.1"/>
    </source>
</evidence>
<sequence length="791" mass="93267">MEHLNDNDLDRLTQRYIELRKVNRKIHLCIYYFRQKCLKLAENCQFAHGISDMTRLPPQQLKEIKKELFSIKSHLQAMKKAVLFNWQTREYEVYTYEELEKLKQELIQKGIDSNDIVNNEVIAELIKEDEERKKMTMGQIERETTQGKKFSKLKKTMYGHYESQKAQTQSQQEEIKVQDHDQIEEIGEQFDEVNICDQSEQIDTDDILLTSDRQMELERLKQIEEEKLILRPWQVKITAEFMRLLFQEVGQNCILYKSIVIKKFIEAGVPLTWNKLCSAQVVYEKKTCFPPWNLKRSFILVLPINDVDQNNQVVQKCATQIITQMIDDQKENFKLPIQVTEISKIYHKIINLRDPPLFIVAKQQCQSLEGYFYRILETNETIKYNIVQHLKSNYSEFDWAQNLIEKIDIQQYTLFLPTQSKRFPLSKIFHEELEKRVFVNGITQVETLYNHLRTKFSDSITKDDHLEKIVPISFLKLQYRIIKLGSANIFLNEFHQQQQDIHTILEYSVVQCSLCLQNPQTISSISTDNIQQFEEIQYIKDKNNKILIVNDENTLSLASSILRQQESVGVDLEGRLKRNGYIVLLQLGCADEVVIIFDIYMLEQDLVLMEKAQNVLSFIFMNESIRKVFFDGRKDIEALHFILNIGVRNSFDIQAVHMLFCQLKELKKNRKHYEIKGVNTPGLNDVLKRYPVKNGVNTFKDKFKEIFNDFIKTNEIFYNRPLNPEFISYAAQDVQDLSQLADILTQNLMDIAKPETTVHYWQKVINKVSLSYAQIACKKFVEYGVTHQINQ</sequence>
<evidence type="ECO:0000313" key="4">
    <source>
        <dbReference type="Proteomes" id="UP000039865"/>
    </source>
</evidence>
<dbReference type="InterPro" id="IPR000571">
    <property type="entry name" value="Znf_CCCH"/>
</dbReference>
<dbReference type="InterPro" id="IPR012337">
    <property type="entry name" value="RNaseH-like_sf"/>
</dbReference>
<dbReference type="InterPro" id="IPR036397">
    <property type="entry name" value="RNaseH_sf"/>
</dbReference>
<evidence type="ECO:0000259" key="2">
    <source>
        <dbReference type="PROSITE" id="PS50103"/>
    </source>
</evidence>
<keyword evidence="4" id="KW-1185">Reference proteome</keyword>
<dbReference type="PANTHER" id="PTHR46814">
    <property type="entry name" value="EGALITARIAN, ISOFORM B"/>
    <property type="match status" value="1"/>
</dbReference>
<keyword evidence="3" id="KW-0378">Hydrolase</keyword>
<feature type="zinc finger region" description="C3H1-type" evidence="1">
    <location>
        <begin position="23"/>
        <end position="51"/>
    </location>
</feature>
<dbReference type="EMBL" id="CCKQ01006447">
    <property type="protein sequence ID" value="CDW77758.1"/>
    <property type="molecule type" value="Genomic_DNA"/>
</dbReference>